<dbReference type="RefSeq" id="WP_021690506.1">
    <property type="nucleotide sequence ID" value="NZ_BASZ01000006.1"/>
</dbReference>
<dbReference type="PANTHER" id="PTHR22946:SF0">
    <property type="entry name" value="DIENELACTONE HYDROLASE DOMAIN-CONTAINING PROTEIN"/>
    <property type="match status" value="1"/>
</dbReference>
<accession>U2Y8M2</accession>
<dbReference type="eggNOG" id="COG0412">
    <property type="taxonomic scope" value="Bacteria"/>
</dbReference>
<dbReference type="OrthoDB" id="9787933at2"/>
<organism evidence="2 3">
    <name type="scientific">Caenibius tardaugens NBRC 16725</name>
    <dbReference type="NCBI Taxonomy" id="1219035"/>
    <lineage>
        <taxon>Bacteria</taxon>
        <taxon>Pseudomonadati</taxon>
        <taxon>Pseudomonadota</taxon>
        <taxon>Alphaproteobacteria</taxon>
        <taxon>Sphingomonadales</taxon>
        <taxon>Erythrobacteraceae</taxon>
        <taxon>Caenibius</taxon>
    </lineage>
</organism>
<dbReference type="Proteomes" id="UP000016568">
    <property type="component" value="Unassembled WGS sequence"/>
</dbReference>
<sequence>MSDLETIAYHHGDIVLTGRLARPVSTPRAAIVIFPTVINGSPRIEKSARDLAAAGYLAFIADFYGQPAADFDAAVALANALRTDLDYYRTRLRLAVEALHALPDATGLPLGAIGYCMGGTSVLELARDGVNLDVVVSFHGLLQTARPAKAGAIRPRILVCHGDADPLAPRPHVLAFWDEMDTAAARWHFHSYAGVKHNFTDPASDTRGSDMFAYNASADRQSWAAMLSLFDEVFGEQQPTG</sequence>
<dbReference type="InterPro" id="IPR002925">
    <property type="entry name" value="Dienelactn_hydro"/>
</dbReference>
<dbReference type="KEGG" id="ntd:EGO55_19200"/>
<dbReference type="GO" id="GO:0016787">
    <property type="term" value="F:hydrolase activity"/>
    <property type="evidence" value="ECO:0007669"/>
    <property type="project" value="UniProtKB-KW"/>
</dbReference>
<evidence type="ECO:0000259" key="1">
    <source>
        <dbReference type="Pfam" id="PF01738"/>
    </source>
</evidence>
<protein>
    <submittedName>
        <fullName evidence="2">Putative dienelactone hydrolase</fullName>
    </submittedName>
</protein>
<dbReference type="PANTHER" id="PTHR22946">
    <property type="entry name" value="DIENELACTONE HYDROLASE DOMAIN-CONTAINING PROTEIN-RELATED"/>
    <property type="match status" value="1"/>
</dbReference>
<name>U2Y8M2_9SPHN</name>
<keyword evidence="2" id="KW-0378">Hydrolase</keyword>
<evidence type="ECO:0000313" key="3">
    <source>
        <dbReference type="Proteomes" id="UP000016568"/>
    </source>
</evidence>
<dbReference type="SUPFAM" id="SSF53474">
    <property type="entry name" value="alpha/beta-Hydrolases"/>
    <property type="match status" value="1"/>
</dbReference>
<dbReference type="Pfam" id="PF01738">
    <property type="entry name" value="DLH"/>
    <property type="match status" value="1"/>
</dbReference>
<dbReference type="InterPro" id="IPR029058">
    <property type="entry name" value="AB_hydrolase_fold"/>
</dbReference>
<gene>
    <name evidence="2" type="ORF">NT2_06_00400</name>
</gene>
<dbReference type="AlphaFoldDB" id="U2Y8M2"/>
<comment type="caution">
    <text evidence="2">The sequence shown here is derived from an EMBL/GenBank/DDBJ whole genome shotgun (WGS) entry which is preliminary data.</text>
</comment>
<reference evidence="2 3" key="1">
    <citation type="submission" date="2013-09" db="EMBL/GenBank/DDBJ databases">
        <title>Whole genome shotgun sequence of Novosphingobium tardaugens NBRC 16725.</title>
        <authorList>
            <person name="Isaki S."/>
            <person name="Hosoyama A."/>
            <person name="Tsuchikane K."/>
            <person name="Katsumata H."/>
            <person name="Ando Y."/>
            <person name="Yamazaki S."/>
            <person name="Fujita N."/>
        </authorList>
    </citation>
    <scope>NUCLEOTIDE SEQUENCE [LARGE SCALE GENOMIC DNA]</scope>
    <source>
        <strain evidence="2 3">NBRC 16725</strain>
    </source>
</reference>
<keyword evidence="3" id="KW-1185">Reference proteome</keyword>
<dbReference type="Gene3D" id="3.40.50.1820">
    <property type="entry name" value="alpha/beta hydrolase"/>
    <property type="match status" value="1"/>
</dbReference>
<feature type="domain" description="Dienelactone hydrolase" evidence="1">
    <location>
        <begin position="17"/>
        <end position="233"/>
    </location>
</feature>
<evidence type="ECO:0000313" key="2">
    <source>
        <dbReference type="EMBL" id="GAD49601.1"/>
    </source>
</evidence>
<dbReference type="EMBL" id="BASZ01000006">
    <property type="protein sequence ID" value="GAD49601.1"/>
    <property type="molecule type" value="Genomic_DNA"/>
</dbReference>
<dbReference type="InterPro" id="IPR050261">
    <property type="entry name" value="FrsA_esterase"/>
</dbReference>
<proteinExistence type="predicted"/>